<dbReference type="EMBL" id="QXQB01000002">
    <property type="protein sequence ID" value="RJX39357.1"/>
    <property type="molecule type" value="Genomic_DNA"/>
</dbReference>
<comment type="caution">
    <text evidence="13">The sequence shown here is derived from an EMBL/GenBank/DDBJ whole genome shotgun (WGS) entry which is preliminary data.</text>
</comment>
<organism evidence="13 14">
    <name type="scientific">Paenibacillus pinisoli</name>
    <dbReference type="NCBI Taxonomy" id="1276110"/>
    <lineage>
        <taxon>Bacteria</taxon>
        <taxon>Bacillati</taxon>
        <taxon>Bacillota</taxon>
        <taxon>Bacilli</taxon>
        <taxon>Bacillales</taxon>
        <taxon>Paenibacillaceae</taxon>
        <taxon>Paenibacillus</taxon>
    </lineage>
</organism>
<dbReference type="RefSeq" id="WP_120108763.1">
    <property type="nucleotide sequence ID" value="NZ_QXQB01000002.1"/>
</dbReference>
<keyword evidence="6" id="KW-0805">Transcription regulation</keyword>
<keyword evidence="8" id="KW-0010">Activator</keyword>
<comment type="subcellular location">
    <subcellularLocation>
        <location evidence="1">Cytoplasm</location>
    </subcellularLocation>
</comment>
<keyword evidence="7" id="KW-0238">DNA-binding</keyword>
<dbReference type="GO" id="GO:0003677">
    <property type="term" value="F:DNA binding"/>
    <property type="evidence" value="ECO:0007669"/>
    <property type="project" value="UniProtKB-KW"/>
</dbReference>
<dbReference type="Gene3D" id="1.10.10.10">
    <property type="entry name" value="Winged helix-like DNA-binding domain superfamily/Winged helix DNA-binding domain"/>
    <property type="match status" value="1"/>
</dbReference>
<evidence type="ECO:0000256" key="11">
    <source>
        <dbReference type="ARBA" id="ARBA00032593"/>
    </source>
</evidence>
<keyword evidence="9" id="KW-0804">Transcription</keyword>
<comment type="similarity">
    <text evidence="2">Belongs to the DtxR/MntR family.</text>
</comment>
<evidence type="ECO:0000256" key="10">
    <source>
        <dbReference type="ARBA" id="ARBA00023211"/>
    </source>
</evidence>
<dbReference type="Pfam" id="PF01325">
    <property type="entry name" value="Fe_dep_repress"/>
    <property type="match status" value="1"/>
</dbReference>
<dbReference type="PROSITE" id="PS50944">
    <property type="entry name" value="HTH_DTXR"/>
    <property type="match status" value="1"/>
</dbReference>
<dbReference type="InterPro" id="IPR036390">
    <property type="entry name" value="WH_DNA-bd_sf"/>
</dbReference>
<dbReference type="InterPro" id="IPR050536">
    <property type="entry name" value="DtxR_MntR_Metal-Reg"/>
</dbReference>
<dbReference type="InterPro" id="IPR001367">
    <property type="entry name" value="Fe_dep_repressor"/>
</dbReference>
<sequence length="145" mass="16375">MTLTPVMEDYLKQIYVLTRSTGCVRVSEVAAALSVHLSTVSKMALKLRECGYVIYERYGQIALTYSGLRMGNQLLSKHRTLVRLLRLAGVPEEQAFKDAEQLEHHLSWESASRLEALIGMLEKGEAELPLRLDNNSGTRRQADRL</sequence>
<evidence type="ECO:0000256" key="8">
    <source>
        <dbReference type="ARBA" id="ARBA00023159"/>
    </source>
</evidence>
<dbReference type="SMART" id="SM00529">
    <property type="entry name" value="HTH_DTXR"/>
    <property type="match status" value="1"/>
</dbReference>
<dbReference type="Proteomes" id="UP000267798">
    <property type="component" value="Unassembled WGS sequence"/>
</dbReference>
<evidence type="ECO:0000313" key="13">
    <source>
        <dbReference type="EMBL" id="RJX39357.1"/>
    </source>
</evidence>
<dbReference type="GO" id="GO:0005737">
    <property type="term" value="C:cytoplasm"/>
    <property type="evidence" value="ECO:0007669"/>
    <property type="project" value="UniProtKB-SubCell"/>
</dbReference>
<dbReference type="Gene3D" id="1.10.60.10">
    <property type="entry name" value="Iron dependent repressor, metal binding and dimerisation domain"/>
    <property type="match status" value="1"/>
</dbReference>
<evidence type="ECO:0000256" key="2">
    <source>
        <dbReference type="ARBA" id="ARBA00007871"/>
    </source>
</evidence>
<evidence type="ECO:0000259" key="12">
    <source>
        <dbReference type="PROSITE" id="PS50944"/>
    </source>
</evidence>
<dbReference type="SUPFAM" id="SSF47979">
    <property type="entry name" value="Iron-dependent repressor protein, dimerization domain"/>
    <property type="match status" value="1"/>
</dbReference>
<dbReference type="SUPFAM" id="SSF46785">
    <property type="entry name" value="Winged helix' DNA-binding domain"/>
    <property type="match status" value="1"/>
</dbReference>
<dbReference type="AlphaFoldDB" id="A0A3A6PEN3"/>
<protein>
    <recommendedName>
        <fullName evidence="11">Manganese transport regulator</fullName>
    </recommendedName>
</protein>
<accession>A0A3A6PEN3</accession>
<dbReference type="InterPro" id="IPR036388">
    <property type="entry name" value="WH-like_DNA-bd_sf"/>
</dbReference>
<dbReference type="GO" id="GO:0046914">
    <property type="term" value="F:transition metal ion binding"/>
    <property type="evidence" value="ECO:0007669"/>
    <property type="project" value="InterPro"/>
</dbReference>
<evidence type="ECO:0000313" key="14">
    <source>
        <dbReference type="Proteomes" id="UP000267798"/>
    </source>
</evidence>
<dbReference type="InterPro" id="IPR022689">
    <property type="entry name" value="Iron_dep_repressor"/>
</dbReference>
<dbReference type="InterPro" id="IPR036421">
    <property type="entry name" value="Fe_dep_repressor_sf"/>
</dbReference>
<gene>
    <name evidence="13" type="ORF">D3P09_07885</name>
</gene>
<dbReference type="PANTHER" id="PTHR33238">
    <property type="entry name" value="IRON (METAL) DEPENDENT REPRESSOR, DTXR FAMILY"/>
    <property type="match status" value="1"/>
</dbReference>
<reference evidence="13 14" key="1">
    <citation type="submission" date="2018-09" db="EMBL/GenBank/DDBJ databases">
        <title>Paenibacillus aracenensis nov. sp. isolated from a cave in southern Spain.</title>
        <authorList>
            <person name="Jurado V."/>
            <person name="Gutierrez-Patricio S."/>
            <person name="Gonzalez-Pimentel J.L."/>
            <person name="Miller A.Z."/>
            <person name="Laiz L."/>
            <person name="Saiz-Jimenez C."/>
        </authorList>
    </citation>
    <scope>NUCLEOTIDE SEQUENCE [LARGE SCALE GENOMIC DNA]</scope>
    <source>
        <strain evidence="13 14">JCM 19203</strain>
    </source>
</reference>
<keyword evidence="5" id="KW-0678">Repressor</keyword>
<evidence type="ECO:0000256" key="3">
    <source>
        <dbReference type="ARBA" id="ARBA00011738"/>
    </source>
</evidence>
<evidence type="ECO:0000256" key="6">
    <source>
        <dbReference type="ARBA" id="ARBA00023015"/>
    </source>
</evidence>
<keyword evidence="14" id="KW-1185">Reference proteome</keyword>
<keyword evidence="4" id="KW-0963">Cytoplasm</keyword>
<evidence type="ECO:0000256" key="4">
    <source>
        <dbReference type="ARBA" id="ARBA00022490"/>
    </source>
</evidence>
<proteinExistence type="inferred from homology"/>
<feature type="domain" description="HTH dtxR-type" evidence="12">
    <location>
        <begin position="3"/>
        <end position="64"/>
    </location>
</feature>
<dbReference type="OrthoDB" id="9791355at2"/>
<evidence type="ECO:0000256" key="7">
    <source>
        <dbReference type="ARBA" id="ARBA00023125"/>
    </source>
</evidence>
<dbReference type="GO" id="GO:0003700">
    <property type="term" value="F:DNA-binding transcription factor activity"/>
    <property type="evidence" value="ECO:0007669"/>
    <property type="project" value="InterPro"/>
</dbReference>
<evidence type="ECO:0000256" key="5">
    <source>
        <dbReference type="ARBA" id="ARBA00022491"/>
    </source>
</evidence>
<name>A0A3A6PEN3_9BACL</name>
<dbReference type="Pfam" id="PF02742">
    <property type="entry name" value="Fe_dep_repr_C"/>
    <property type="match status" value="1"/>
</dbReference>
<dbReference type="PANTHER" id="PTHR33238:SF11">
    <property type="entry name" value="TRANSCRIPTIONAL REGULATOR MNTR"/>
    <property type="match status" value="1"/>
</dbReference>
<comment type="subunit">
    <text evidence="3">Homodimer.</text>
</comment>
<evidence type="ECO:0000256" key="1">
    <source>
        <dbReference type="ARBA" id="ARBA00004496"/>
    </source>
</evidence>
<dbReference type="GO" id="GO:0046983">
    <property type="term" value="F:protein dimerization activity"/>
    <property type="evidence" value="ECO:0007669"/>
    <property type="project" value="InterPro"/>
</dbReference>
<evidence type="ECO:0000256" key="9">
    <source>
        <dbReference type="ARBA" id="ARBA00023163"/>
    </source>
</evidence>
<keyword evidence="10" id="KW-0464">Manganese</keyword>
<dbReference type="InterPro" id="IPR022687">
    <property type="entry name" value="HTH_DTXR"/>
</dbReference>